<sequence length="466" mass="49540">MAEFENSGDHRGSNAFQGASVTNDGQIIGTQNNYYASAPAPPEVSAADLKAAGDLLASLPEDAVPKPAPLPAGSAVTFRPNPHFVGRQQDLKALARALKRGGTSAIGPTAAATGLGGLGKTQLAAEFAHRYGRFFAGGVYWLSCAKAAGIRGEVTRCAQAMGLPVDDQDSIGRVLARWQSPLPTLLIFDNCEEEDLLAEWRPPSGAARVLVTSRRATWSSGLGVEALPLGTLTPAEGAALLHGFRPDLPADDPGLAAISEELGHLPLALHLAGSYLRRYRHVPEGTPAAYLAALRAAPGLDHDFLAGGEWSPTGHDLNVARTFTLSLDRLDADDLADRTAWVLLFLIHAFAPGEPIPRWLIHRAAASLETPIDPKAAEDGLRRLLELGLIEEEDPDEGTLRMHRLVARFLAAHADTARRVVEKAVLEAAREQNATGLPGPLLAWQPHLRFVAETAADQGTEGAWVL</sequence>
<name>A0A1G7X1Y3_9PROT</name>
<dbReference type="PANTHER" id="PTHR47691">
    <property type="entry name" value="REGULATOR-RELATED"/>
    <property type="match status" value="1"/>
</dbReference>
<dbReference type="PANTHER" id="PTHR47691:SF3">
    <property type="entry name" value="HTH-TYPE TRANSCRIPTIONAL REGULATOR RV0890C-RELATED"/>
    <property type="match status" value="1"/>
</dbReference>
<gene>
    <name evidence="1" type="ORF">SAMN05421742_102403</name>
</gene>
<evidence type="ECO:0000313" key="1">
    <source>
        <dbReference type="EMBL" id="SDG78204.1"/>
    </source>
</evidence>
<organism evidence="1 2">
    <name type="scientific">Roseospirillum parvum</name>
    <dbReference type="NCBI Taxonomy" id="83401"/>
    <lineage>
        <taxon>Bacteria</taxon>
        <taxon>Pseudomonadati</taxon>
        <taxon>Pseudomonadota</taxon>
        <taxon>Alphaproteobacteria</taxon>
        <taxon>Rhodospirillales</taxon>
        <taxon>Rhodospirillaceae</taxon>
        <taxon>Roseospirillum</taxon>
    </lineage>
</organism>
<dbReference type="AlphaFoldDB" id="A0A1G7X1Y3"/>
<accession>A0A1G7X1Y3</accession>
<protein>
    <recommendedName>
        <fullName evidence="3">NB-ARC domain-containing protein</fullName>
    </recommendedName>
</protein>
<reference evidence="2" key="1">
    <citation type="submission" date="2016-10" db="EMBL/GenBank/DDBJ databases">
        <authorList>
            <person name="Varghese N."/>
            <person name="Submissions S."/>
        </authorList>
    </citation>
    <scope>NUCLEOTIDE SEQUENCE [LARGE SCALE GENOMIC DNA]</scope>
    <source>
        <strain evidence="2">930I</strain>
    </source>
</reference>
<keyword evidence="2" id="KW-1185">Reference proteome</keyword>
<proteinExistence type="predicted"/>
<evidence type="ECO:0000313" key="2">
    <source>
        <dbReference type="Proteomes" id="UP000217076"/>
    </source>
</evidence>
<dbReference type="Proteomes" id="UP000217076">
    <property type="component" value="Unassembled WGS sequence"/>
</dbReference>
<dbReference type="EMBL" id="FNCV01000002">
    <property type="protein sequence ID" value="SDG78204.1"/>
    <property type="molecule type" value="Genomic_DNA"/>
</dbReference>
<dbReference type="RefSeq" id="WP_092616370.1">
    <property type="nucleotide sequence ID" value="NZ_FNCV01000002.1"/>
</dbReference>
<evidence type="ECO:0008006" key="3">
    <source>
        <dbReference type="Google" id="ProtNLM"/>
    </source>
</evidence>
<dbReference type="InterPro" id="IPR027417">
    <property type="entry name" value="P-loop_NTPase"/>
</dbReference>
<dbReference type="SUPFAM" id="SSF52540">
    <property type="entry name" value="P-loop containing nucleoside triphosphate hydrolases"/>
    <property type="match status" value="1"/>
</dbReference>
<dbReference type="Gene3D" id="3.40.50.300">
    <property type="entry name" value="P-loop containing nucleotide triphosphate hydrolases"/>
    <property type="match status" value="1"/>
</dbReference>
<dbReference type="STRING" id="83401.SAMN05421742_102403"/>